<evidence type="ECO:0000256" key="7">
    <source>
        <dbReference type="HAMAP-Rule" id="MF_01315"/>
    </source>
</evidence>
<dbReference type="HAMAP" id="MF_01315">
    <property type="entry name" value="Ribosomal_uS13"/>
    <property type="match status" value="1"/>
</dbReference>
<dbReference type="PANTHER" id="PTHR10871">
    <property type="entry name" value="30S RIBOSOMAL PROTEIN S13/40S RIBOSOMAL PROTEIN S18"/>
    <property type="match status" value="1"/>
</dbReference>
<accession>A0A7T0FXS0</accession>
<dbReference type="NCBIfam" id="TIGR03631">
    <property type="entry name" value="uS13_bact"/>
    <property type="match status" value="1"/>
</dbReference>
<proteinExistence type="inferred from homology"/>
<dbReference type="Gene3D" id="4.10.910.10">
    <property type="entry name" value="30s ribosomal protein s13, domain 2"/>
    <property type="match status" value="1"/>
</dbReference>
<keyword evidence="3 7" id="KW-0694">RNA-binding</keyword>
<keyword evidence="7" id="KW-0820">tRNA-binding</keyword>
<dbReference type="Gene3D" id="1.10.8.50">
    <property type="match status" value="1"/>
</dbReference>
<dbReference type="GO" id="GO:0019843">
    <property type="term" value="F:rRNA binding"/>
    <property type="evidence" value="ECO:0007669"/>
    <property type="project" value="UniProtKB-UniRule"/>
</dbReference>
<dbReference type="InterPro" id="IPR018269">
    <property type="entry name" value="Ribosomal_uS13_CS"/>
</dbReference>
<dbReference type="FunFam" id="1.10.8.50:FF:000001">
    <property type="entry name" value="30S ribosomal protein S13"/>
    <property type="match status" value="1"/>
</dbReference>
<evidence type="ECO:0000313" key="10">
    <source>
        <dbReference type="EMBL" id="QPJ58525.1"/>
    </source>
</evidence>
<evidence type="ECO:0000256" key="1">
    <source>
        <dbReference type="ARBA" id="ARBA00008080"/>
    </source>
</evidence>
<evidence type="ECO:0000256" key="3">
    <source>
        <dbReference type="ARBA" id="ARBA00022884"/>
    </source>
</evidence>
<keyword evidence="4 7" id="KW-0689">Ribosomal protein</keyword>
<keyword evidence="11" id="KW-1185">Reference proteome</keyword>
<comment type="subunit">
    <text evidence="7">Part of the 30S ribosomal subunit. Forms a loose heterodimer with protein S19. Forms two bridges to the 50S subunit in the 70S ribosome.</text>
</comment>
<dbReference type="GO" id="GO:0000049">
    <property type="term" value="F:tRNA binding"/>
    <property type="evidence" value="ECO:0007669"/>
    <property type="project" value="UniProtKB-UniRule"/>
</dbReference>
<evidence type="ECO:0000256" key="9">
    <source>
        <dbReference type="SAM" id="MobiDB-lite"/>
    </source>
</evidence>
<comment type="function">
    <text evidence="7">Located at the top of the head of the 30S subunit, it contacts several helices of the 16S rRNA. In the 70S ribosome it contacts the 23S rRNA (bridge B1a) and protein L5 of the 50S subunit (bridge B1b), connecting the 2 subunits; these bridges are implicated in subunit movement. Contacts the tRNAs in the A and P-sites.</text>
</comment>
<feature type="compositionally biased region" description="Basic residues" evidence="9">
    <location>
        <begin position="102"/>
        <end position="118"/>
    </location>
</feature>
<dbReference type="EMBL" id="CP039370">
    <property type="protein sequence ID" value="QPJ58525.1"/>
    <property type="molecule type" value="Genomic_DNA"/>
</dbReference>
<dbReference type="InterPro" id="IPR027437">
    <property type="entry name" value="Rbsml_uS13_C"/>
</dbReference>
<comment type="similarity">
    <text evidence="1 7 8">Belongs to the universal ribosomal protein uS13 family.</text>
</comment>
<dbReference type="PROSITE" id="PS00646">
    <property type="entry name" value="RIBOSOMAL_S13_1"/>
    <property type="match status" value="1"/>
</dbReference>
<dbReference type="PROSITE" id="PS50159">
    <property type="entry name" value="RIBOSOMAL_S13_2"/>
    <property type="match status" value="1"/>
</dbReference>
<dbReference type="GO" id="GO:0003735">
    <property type="term" value="F:structural constituent of ribosome"/>
    <property type="evidence" value="ECO:0007669"/>
    <property type="project" value="InterPro"/>
</dbReference>
<dbReference type="InterPro" id="IPR001892">
    <property type="entry name" value="Ribosomal_uS13"/>
</dbReference>
<gene>
    <name evidence="7 10" type="primary">rpsM</name>
    <name evidence="10" type="ORF">E5P55_00990</name>
</gene>
<dbReference type="GO" id="GO:0006412">
    <property type="term" value="P:translation"/>
    <property type="evidence" value="ECO:0007669"/>
    <property type="project" value="UniProtKB-UniRule"/>
</dbReference>
<dbReference type="PIRSF" id="PIRSF002134">
    <property type="entry name" value="Ribosomal_S13"/>
    <property type="match status" value="1"/>
</dbReference>
<dbReference type="GO" id="GO:0005829">
    <property type="term" value="C:cytosol"/>
    <property type="evidence" value="ECO:0007669"/>
    <property type="project" value="TreeGrafter"/>
</dbReference>
<dbReference type="PANTHER" id="PTHR10871:SF1">
    <property type="entry name" value="SMALL RIBOSOMAL SUBUNIT PROTEIN US13M"/>
    <property type="match status" value="1"/>
</dbReference>
<keyword evidence="5 7" id="KW-0687">Ribonucleoprotein</keyword>
<feature type="region of interest" description="Disordered" evidence="9">
    <location>
        <begin position="96"/>
        <end position="118"/>
    </location>
</feature>
<organism evidence="10 11">
    <name type="scientific">Candidatus Pinguicoccus supinus</name>
    <dbReference type="NCBI Taxonomy" id="2529394"/>
    <lineage>
        <taxon>Bacteria</taxon>
        <taxon>Pseudomonadati</taxon>
        <taxon>Verrucomicrobiota</taxon>
        <taxon>Candidatus Pinguicoccus</taxon>
    </lineage>
</organism>
<evidence type="ECO:0000256" key="8">
    <source>
        <dbReference type="RuleBase" id="RU003830"/>
    </source>
</evidence>
<dbReference type="Proteomes" id="UP000594451">
    <property type="component" value="Chromosome"/>
</dbReference>
<dbReference type="Pfam" id="PF00416">
    <property type="entry name" value="Ribosomal_S13"/>
    <property type="match status" value="1"/>
</dbReference>
<dbReference type="KEGG" id="psup:E5P55_00990"/>
<evidence type="ECO:0000256" key="4">
    <source>
        <dbReference type="ARBA" id="ARBA00022980"/>
    </source>
</evidence>
<protein>
    <recommendedName>
        <fullName evidence="6 7">Small ribosomal subunit protein uS13</fullName>
    </recommendedName>
</protein>
<evidence type="ECO:0000313" key="11">
    <source>
        <dbReference type="Proteomes" id="UP000594451"/>
    </source>
</evidence>
<reference evidence="10 11" key="1">
    <citation type="journal article" date="2020" name="Sci. Rep.">
        <title>Morphology, ultrastructure, genomics, and phylogeny of Euplotes vanleeuwenhoeki sp. nov. and its ultra-reduced endosymbiont Candidatus Pinguicoccus supinus sp. nov.</title>
        <authorList>
            <person name="Serra V."/>
            <person name="Gammuto L."/>
            <person name="Nitla V."/>
            <person name="Castelli M."/>
            <person name="Lanzoni O."/>
            <person name="Sassera D."/>
            <person name="Bandi C."/>
            <person name="Sandeep B.V."/>
            <person name="Verni F."/>
            <person name="Modeo L."/>
            <person name="Petroni G."/>
        </authorList>
    </citation>
    <scope>NUCLEOTIDE SEQUENCE [LARGE SCALE GENOMIC DNA]</scope>
    <source>
        <strain evidence="10 11">KKR18_Esm</strain>
    </source>
</reference>
<dbReference type="InterPro" id="IPR010979">
    <property type="entry name" value="Ribosomal_uS13-like_H2TH"/>
</dbReference>
<sequence>MVRILGVEIPNSKNIVYSLTYIYGIGLSLSKKILLSLNISLNIKAQELTDLEINSIVNYLSIQNFELEGDLRKKVYDNIKRLVLIKSYRGSRHLKNLPVRGQRTKTNSKTRKKNKKLW</sequence>
<dbReference type="SUPFAM" id="SSF46946">
    <property type="entry name" value="S13-like H2TH domain"/>
    <property type="match status" value="1"/>
</dbReference>
<dbReference type="InterPro" id="IPR019980">
    <property type="entry name" value="Ribosomal_uS13_bac-type"/>
</dbReference>
<keyword evidence="2 7" id="KW-0699">rRNA-binding</keyword>
<dbReference type="GO" id="GO:0015935">
    <property type="term" value="C:small ribosomal subunit"/>
    <property type="evidence" value="ECO:0007669"/>
    <property type="project" value="TreeGrafter"/>
</dbReference>
<evidence type="ECO:0000256" key="5">
    <source>
        <dbReference type="ARBA" id="ARBA00023274"/>
    </source>
</evidence>
<evidence type="ECO:0000256" key="6">
    <source>
        <dbReference type="ARBA" id="ARBA00035166"/>
    </source>
</evidence>
<name>A0A7T0FXS0_9BACT</name>
<dbReference type="AlphaFoldDB" id="A0A7T0FXS0"/>
<evidence type="ECO:0000256" key="2">
    <source>
        <dbReference type="ARBA" id="ARBA00022730"/>
    </source>
</evidence>